<dbReference type="Proteomes" id="UP000014680">
    <property type="component" value="Unassembled WGS sequence"/>
</dbReference>
<proteinExistence type="predicted"/>
<organism evidence="1 2">
    <name type="scientific">Entamoeba invadens IP1</name>
    <dbReference type="NCBI Taxonomy" id="370355"/>
    <lineage>
        <taxon>Eukaryota</taxon>
        <taxon>Amoebozoa</taxon>
        <taxon>Evosea</taxon>
        <taxon>Archamoebae</taxon>
        <taxon>Mastigamoebida</taxon>
        <taxon>Entamoebidae</taxon>
        <taxon>Entamoeba</taxon>
    </lineage>
</organism>
<gene>
    <name evidence="1" type="ORF">EIN_258810</name>
</gene>
<dbReference type="VEuPathDB" id="AmoebaDB:EIN_258810"/>
<sequence length="527" mass="61425">MTRLQSIYLKNVVLYFKTIDDIRSFVFVNKKCEESASSLYINSYALSMKYPLQIMIKYFPKIETFYLNKVPLDVTECFLTEIKNIELDYLTLNFTNTVNIDLLNNLCFMNKLRVLRIEFCHLESIKIPFEQLVNLFYLTIKYSSKTPNFFVPISKNMKRVVLYIPHFSVVKLNKFNFIKNERVEFAVILMPPDNSDIINKSMYDAANENFKCFMTKKLRNVRVFTKFLSNNTNEAVFLTKRQFFKENNRCKLKSKVVADISMSNDINLVEQQMTSNMIDDLVIMQITSVSKMNDIFDLRTTTVIDKLEICDIKNGQFYVPKFLNTLILINIHANVFIDGCKIDIIKVLNYCGKPLNFDVKRIKKLMIKQTKQNALNFVYNSEIIKDKCVVDIDICELFSFIANGQINSFVLYKYGQQMCDFLAAGVTIQNNEVTIYVESQILDLSKIECDCLIIQNTGTCEKVILGDLKKVILYGGVFEEVISENVVRSPTLSRHFWTIKTGTFRETIRNNPKTSFHKLYRDLIVFT</sequence>
<dbReference type="SUPFAM" id="SSF52058">
    <property type="entry name" value="L domain-like"/>
    <property type="match status" value="1"/>
</dbReference>
<accession>A0A0A1TV54</accession>
<dbReference type="AlphaFoldDB" id="A0A0A1TV54"/>
<evidence type="ECO:0000313" key="1">
    <source>
        <dbReference type="EMBL" id="ELP84197.1"/>
    </source>
</evidence>
<dbReference type="OrthoDB" id="27893at2759"/>
<dbReference type="KEGG" id="eiv:EIN_258810"/>
<reference evidence="1 2" key="1">
    <citation type="submission" date="2012-10" db="EMBL/GenBank/DDBJ databases">
        <authorList>
            <person name="Zafar N."/>
            <person name="Inman J."/>
            <person name="Hall N."/>
            <person name="Lorenzi H."/>
            <person name="Caler E."/>
        </authorList>
    </citation>
    <scope>NUCLEOTIDE SEQUENCE [LARGE SCALE GENOMIC DNA]</scope>
    <source>
        <strain evidence="1 2">IP1</strain>
    </source>
</reference>
<keyword evidence="2" id="KW-1185">Reference proteome</keyword>
<dbReference type="InterPro" id="IPR032675">
    <property type="entry name" value="LRR_dom_sf"/>
</dbReference>
<evidence type="ECO:0000313" key="2">
    <source>
        <dbReference type="Proteomes" id="UP000014680"/>
    </source>
</evidence>
<dbReference type="Gene3D" id="3.80.10.10">
    <property type="entry name" value="Ribonuclease Inhibitor"/>
    <property type="match status" value="1"/>
</dbReference>
<name>A0A0A1TV54_ENTIV</name>
<dbReference type="RefSeq" id="XP_004183543.1">
    <property type="nucleotide sequence ID" value="XM_004183495.1"/>
</dbReference>
<dbReference type="EMBL" id="KB207142">
    <property type="protein sequence ID" value="ELP84197.1"/>
    <property type="molecule type" value="Genomic_DNA"/>
</dbReference>
<protein>
    <submittedName>
        <fullName evidence="1">Uncharacterized protein</fullName>
    </submittedName>
</protein>
<dbReference type="GeneID" id="14883182"/>